<feature type="transmembrane region" description="Helical" evidence="10">
    <location>
        <begin position="687"/>
        <end position="707"/>
    </location>
</feature>
<feature type="transmembrane region" description="Helical" evidence="10">
    <location>
        <begin position="1365"/>
        <end position="1384"/>
    </location>
</feature>
<feature type="compositionally biased region" description="Basic and acidic residues" evidence="9">
    <location>
        <begin position="105"/>
        <end position="122"/>
    </location>
</feature>
<gene>
    <name evidence="12" type="ORF">AAFC00_004226</name>
</gene>
<feature type="region of interest" description="Disordered" evidence="9">
    <location>
        <begin position="82"/>
        <end position="129"/>
    </location>
</feature>
<feature type="transmembrane region" description="Helical" evidence="10">
    <location>
        <begin position="1224"/>
        <end position="1245"/>
    </location>
</feature>
<keyword evidence="4 10" id="KW-0812">Transmembrane</keyword>
<dbReference type="Pfam" id="PF01061">
    <property type="entry name" value="ABC2_membrane"/>
    <property type="match status" value="2"/>
</dbReference>
<feature type="transmembrane region" description="Helical" evidence="10">
    <location>
        <begin position="1514"/>
        <end position="1533"/>
    </location>
</feature>
<feature type="region of interest" description="Disordered" evidence="9">
    <location>
        <begin position="1"/>
        <end position="64"/>
    </location>
</feature>
<feature type="transmembrane region" description="Helical" evidence="10">
    <location>
        <begin position="1334"/>
        <end position="1353"/>
    </location>
</feature>
<dbReference type="Pfam" id="PF14510">
    <property type="entry name" value="ABC_trans_N"/>
    <property type="match status" value="1"/>
</dbReference>
<keyword evidence="6" id="KW-0067">ATP-binding</keyword>
<dbReference type="Pfam" id="PF06422">
    <property type="entry name" value="PDR_CDR"/>
    <property type="match status" value="1"/>
</dbReference>
<feature type="transmembrane region" description="Helical" evidence="10">
    <location>
        <begin position="622"/>
        <end position="645"/>
    </location>
</feature>
<feature type="compositionally biased region" description="Polar residues" evidence="9">
    <location>
        <begin position="82"/>
        <end position="101"/>
    </location>
</feature>
<keyword evidence="8 10" id="KW-0472">Membrane</keyword>
<comment type="subcellular location">
    <subcellularLocation>
        <location evidence="1">Membrane</location>
        <topology evidence="1">Multi-pass membrane protein</topology>
    </subcellularLocation>
</comment>
<dbReference type="SUPFAM" id="SSF52540">
    <property type="entry name" value="P-loop containing nucleoside triphosphate hydrolases"/>
    <property type="match status" value="2"/>
</dbReference>
<comment type="caution">
    <text evidence="12">The sequence shown here is derived from an EMBL/GenBank/DDBJ whole genome shotgun (WGS) entry which is preliminary data.</text>
</comment>
<dbReference type="PANTHER" id="PTHR19241">
    <property type="entry name" value="ATP-BINDING CASSETTE TRANSPORTER"/>
    <property type="match status" value="1"/>
</dbReference>
<dbReference type="InterPro" id="IPR013525">
    <property type="entry name" value="ABC2_TM"/>
</dbReference>
<dbReference type="InterPro" id="IPR003439">
    <property type="entry name" value="ABC_transporter-like_ATP-bd"/>
</dbReference>
<dbReference type="InterPro" id="IPR010929">
    <property type="entry name" value="PDR_CDR_ABC"/>
</dbReference>
<dbReference type="CDD" id="cd03232">
    <property type="entry name" value="ABCG_PDR_domain2"/>
    <property type="match status" value="1"/>
</dbReference>
<dbReference type="GeneID" id="95977926"/>
<dbReference type="InterPro" id="IPR029481">
    <property type="entry name" value="ABC_trans_N"/>
</dbReference>
<feature type="transmembrane region" description="Helical" evidence="10">
    <location>
        <begin position="547"/>
        <end position="567"/>
    </location>
</feature>
<feature type="transmembrane region" description="Helical" evidence="10">
    <location>
        <begin position="1489"/>
        <end position="1508"/>
    </location>
</feature>
<dbReference type="InterPro" id="IPR003593">
    <property type="entry name" value="AAA+_ATPase"/>
</dbReference>
<organism evidence="12 13">
    <name type="scientific">Neodothiora populina</name>
    <dbReference type="NCBI Taxonomy" id="2781224"/>
    <lineage>
        <taxon>Eukaryota</taxon>
        <taxon>Fungi</taxon>
        <taxon>Dikarya</taxon>
        <taxon>Ascomycota</taxon>
        <taxon>Pezizomycotina</taxon>
        <taxon>Dothideomycetes</taxon>
        <taxon>Dothideomycetidae</taxon>
        <taxon>Dothideales</taxon>
        <taxon>Dothioraceae</taxon>
        <taxon>Neodothiora</taxon>
    </lineage>
</organism>
<feature type="domain" description="ABC transporter" evidence="11">
    <location>
        <begin position="891"/>
        <end position="1129"/>
    </location>
</feature>
<evidence type="ECO:0000256" key="5">
    <source>
        <dbReference type="ARBA" id="ARBA00022741"/>
    </source>
</evidence>
<evidence type="ECO:0000256" key="10">
    <source>
        <dbReference type="SAM" id="Phobius"/>
    </source>
</evidence>
<keyword evidence="3" id="KW-0813">Transport</keyword>
<dbReference type="InterPro" id="IPR017871">
    <property type="entry name" value="ABC_transporter-like_CS"/>
</dbReference>
<feature type="transmembrane region" description="Helical" evidence="10">
    <location>
        <begin position="1257"/>
        <end position="1274"/>
    </location>
</feature>
<sequence>MWGTSVPDDAQMSRTHSHQQYNTLHNPGDSAATQQHVNERPGSSSGSDDKDRDGTWGESDAGHMSTTMAMEDYEHLRAQLTQRPTTPRSFTQKSIHTLSRTQSRKSRDDESHAGRTEGSPDSKEEDDFSLDSFLGEGHFEKRKNGRSAKKVGVVYKNLTVKGVNSTATTVRTLPDAIIGTFGPDLYHIVCRFVPFLRFGGGETRTLLNDFTGVVRDGEMMLVLGRPGAGCSTFLKTVANKREDYAAVLGEVSYGGIPADKQAKMYRGEVNYNMEDDVHMPTLTVWQTFLFALKTKTNKTAKANIPVIADALMRMFGISHTKYTLVGDEYTRGVSGGERKRVSIAETLASKSTVVCWDNSTRGLDASTALDYAKSLRVMTDVSNRTTLVTLYQAGEGIYELMDKVLVIDQGRCIFQGPASEARQYFIDLGFFCPERQTTADFLTAVTDPVERQFREGCEASTPKSPDELERAYRESPYYTRTLQDVETYEHYLHETQFHDAKEFEDAVQEGKSKAVRKKSPYTVSFFSQVKATTQREFWLLFGDTTTLWTKIFVIISNGLIVGSLFYGQSLDTSGTFSRGGSLFFSILFLGWLQLTELMKAVTGRNVVARQKDYAFYRPSAVSLGRVVADIPVIFVQVCLFSIIMYFMTNLDVDVSKFWIYLLFVYTTTFCITALYRMFASVSPEIDTAVRFSGIALNLLVIYTGYVIPKTQLLGDYIWFGWLYYLNPIAYSFEAVLTNEFSNRIMDCAPSQLVPQGPGIDPAFQGCAVKGGAVNSNTVPGAGYLQSAFSYTRSHLWRNFGVVIAFFFLYLIVTVIATELFSFAGSGGGALVFKKSKKAKKQLRAAAAPSDAEKADDSGASSSDDTAIGHTLTKEQSQDQALTQIAKSDSIFTWRNVEYTVPYQGGERKLLNHVNGYAKPGCMVALMGASGAGKTTLLNTLSQRQKMGVVKGEMFVDGQPLGREFARNTGFCEQMDLHDGTATIREALEFSAILRQDRDVPRAEKIAYVDTVIDLLELNDIQDAIVGSLGVEQRKRLTIGVELAAKPSLLLFLDEPTSGLDSQSAFSIVRFLKKLASAGQAIVCTIHQPSSVLIQQFDMVLALNPGGNTFYFGPIGHNGKDIIKYFGDRGAHCPPEKNVAEFVLETAAKPMRRADGSKVNWNQEWANSPEAEAVVEEIDGLKRQRSQFSVGPHDQGTEFAAPVWEQCVMLTKRTFIQHWRSPSYLYGKLFTAVIVGIFNGFTFWQLGNSIQDMQNRMFTAFLILTVPPTAVNAVVPKFYQNMALWQAREHPSRIYGWFAFVTAQVVCEIPMAIVCSVVYWLIWYYPTGLPTDSSTAGYVYLMTLLFYFFMNSWGQWICAFAPSFTVISNVLPFFFVTFSLFNGVVRPYSELPVFWRYWMYYVNPSTYWIGGVLAATLDGIPIECDISETAQFNVPAGQTCQSYAGAFATSAGGRLLNPDATSDCQYCPYTVGNQFLATLNIDASDKWRDFGIFLMFVITNWLLVYFFIYTVRIKGWSFGFGALFGGLGKLLGAFKGLFKRKEAKGEKTGEA</sequence>
<feature type="domain" description="ABC transporter" evidence="11">
    <location>
        <begin position="190"/>
        <end position="434"/>
    </location>
</feature>
<evidence type="ECO:0000313" key="13">
    <source>
        <dbReference type="Proteomes" id="UP001562354"/>
    </source>
</evidence>
<evidence type="ECO:0000256" key="9">
    <source>
        <dbReference type="SAM" id="MobiDB-lite"/>
    </source>
</evidence>
<proteinExistence type="inferred from homology"/>
<keyword evidence="5" id="KW-0547">Nucleotide-binding</keyword>
<dbReference type="Gene3D" id="3.40.50.300">
    <property type="entry name" value="P-loop containing nucleotide triphosphate hydrolases"/>
    <property type="match status" value="2"/>
</dbReference>
<dbReference type="Pfam" id="PF00005">
    <property type="entry name" value="ABC_tran"/>
    <property type="match status" value="2"/>
</dbReference>
<dbReference type="PROSITE" id="PS50893">
    <property type="entry name" value="ABC_TRANSPORTER_2"/>
    <property type="match status" value="2"/>
</dbReference>
<evidence type="ECO:0000256" key="4">
    <source>
        <dbReference type="ARBA" id="ARBA00022692"/>
    </source>
</evidence>
<dbReference type="InterPro" id="IPR034001">
    <property type="entry name" value="ABCG_PDR_1"/>
</dbReference>
<dbReference type="Proteomes" id="UP001562354">
    <property type="component" value="Unassembled WGS sequence"/>
</dbReference>
<evidence type="ECO:0000256" key="1">
    <source>
        <dbReference type="ARBA" id="ARBA00004141"/>
    </source>
</evidence>
<feature type="region of interest" description="Disordered" evidence="9">
    <location>
        <begin position="843"/>
        <end position="866"/>
    </location>
</feature>
<keyword evidence="13" id="KW-1185">Reference proteome</keyword>
<feature type="transmembrane region" description="Helical" evidence="10">
    <location>
        <begin position="799"/>
        <end position="832"/>
    </location>
</feature>
<protein>
    <recommendedName>
        <fullName evidence="11">ABC transporter domain-containing protein</fullName>
    </recommendedName>
</protein>
<evidence type="ECO:0000313" key="12">
    <source>
        <dbReference type="EMBL" id="KAL1306109.1"/>
    </source>
</evidence>
<evidence type="ECO:0000256" key="8">
    <source>
        <dbReference type="ARBA" id="ARBA00023136"/>
    </source>
</evidence>
<feature type="compositionally biased region" description="Polar residues" evidence="9">
    <location>
        <begin position="12"/>
        <end position="36"/>
    </location>
</feature>
<dbReference type="RefSeq" id="XP_069202382.1">
    <property type="nucleotide sequence ID" value="XM_069343834.1"/>
</dbReference>
<dbReference type="EMBL" id="JBFMKM010000005">
    <property type="protein sequence ID" value="KAL1306109.1"/>
    <property type="molecule type" value="Genomic_DNA"/>
</dbReference>
<dbReference type="InterPro" id="IPR034003">
    <property type="entry name" value="ABCG_PDR_2"/>
</dbReference>
<comment type="similarity">
    <text evidence="2">Belongs to the ABC transporter superfamily. ABCG family. PDR (TC 3.A.1.205) subfamily.</text>
</comment>
<dbReference type="PROSITE" id="PS00211">
    <property type="entry name" value="ABC_TRANSPORTER_1"/>
    <property type="match status" value="1"/>
</dbReference>
<evidence type="ECO:0000256" key="2">
    <source>
        <dbReference type="ARBA" id="ARBA00006012"/>
    </source>
</evidence>
<evidence type="ECO:0000259" key="11">
    <source>
        <dbReference type="PROSITE" id="PS50893"/>
    </source>
</evidence>
<dbReference type="CDD" id="cd03233">
    <property type="entry name" value="ABCG_PDR_domain1"/>
    <property type="match status" value="1"/>
</dbReference>
<evidence type="ECO:0000256" key="3">
    <source>
        <dbReference type="ARBA" id="ARBA00022448"/>
    </source>
</evidence>
<name>A0ABR3PJB5_9PEZI</name>
<feature type="transmembrane region" description="Helical" evidence="10">
    <location>
        <begin position="657"/>
        <end position="675"/>
    </location>
</feature>
<keyword evidence="7 10" id="KW-1133">Transmembrane helix</keyword>
<evidence type="ECO:0000256" key="6">
    <source>
        <dbReference type="ARBA" id="ARBA00022840"/>
    </source>
</evidence>
<feature type="transmembrane region" description="Helical" evidence="10">
    <location>
        <begin position="1294"/>
        <end position="1322"/>
    </location>
</feature>
<dbReference type="InterPro" id="IPR027417">
    <property type="entry name" value="P-loop_NTPase"/>
</dbReference>
<accession>A0ABR3PJB5</accession>
<reference evidence="12 13" key="1">
    <citation type="submission" date="2024-07" db="EMBL/GenBank/DDBJ databases">
        <title>Draft sequence of the Neodothiora populina.</title>
        <authorList>
            <person name="Drown D.D."/>
            <person name="Schuette U.S."/>
            <person name="Buechlein A.B."/>
            <person name="Rusch D.R."/>
            <person name="Winton L.W."/>
            <person name="Adams G.A."/>
        </authorList>
    </citation>
    <scope>NUCLEOTIDE SEQUENCE [LARGE SCALE GENOMIC DNA]</scope>
    <source>
        <strain evidence="12 13">CPC 39397</strain>
    </source>
</reference>
<evidence type="ECO:0000256" key="7">
    <source>
        <dbReference type="ARBA" id="ARBA00022989"/>
    </source>
</evidence>
<dbReference type="SMART" id="SM00382">
    <property type="entry name" value="AAA"/>
    <property type="match status" value="2"/>
</dbReference>